<comment type="caution">
    <text evidence="3">The sequence shown here is derived from an EMBL/GenBank/DDBJ whole genome shotgun (WGS) entry which is preliminary data.</text>
</comment>
<reference evidence="3 4" key="1">
    <citation type="journal article" date="2023" name="bioRxiv">
        <title>High-quality genome assemblies of four members of thePodospora anserinaspecies complex.</title>
        <authorList>
            <person name="Ament-Velasquez S.L."/>
            <person name="Vogan A.A."/>
            <person name="Wallerman O."/>
            <person name="Hartmann F."/>
            <person name="Gautier V."/>
            <person name="Silar P."/>
            <person name="Giraud T."/>
            <person name="Johannesson H."/>
        </authorList>
    </citation>
    <scope>NUCLEOTIDE SEQUENCE [LARGE SCALE GENOMIC DNA]</scope>
    <source>
        <strain evidence="3 4">CBS 124.78</strain>
    </source>
</reference>
<protein>
    <submittedName>
        <fullName evidence="3">Uncharacterized protein</fullName>
    </submittedName>
</protein>
<dbReference type="GeneID" id="87961742"/>
<dbReference type="EMBL" id="JAFFHC010000006">
    <property type="protein sequence ID" value="KAK4671556.1"/>
    <property type="molecule type" value="Genomic_DNA"/>
</dbReference>
<evidence type="ECO:0000313" key="3">
    <source>
        <dbReference type="EMBL" id="KAK4671556.1"/>
    </source>
</evidence>
<evidence type="ECO:0000256" key="2">
    <source>
        <dbReference type="SAM" id="Phobius"/>
    </source>
</evidence>
<feature type="transmembrane region" description="Helical" evidence="2">
    <location>
        <begin position="66"/>
        <end position="83"/>
    </location>
</feature>
<keyword evidence="4" id="KW-1185">Reference proteome</keyword>
<name>A0ABR0HUW6_9PEZI</name>
<gene>
    <name evidence="3" type="ORF">QC764_0096460</name>
</gene>
<keyword evidence="2" id="KW-0472">Membrane</keyword>
<evidence type="ECO:0000313" key="4">
    <source>
        <dbReference type="Proteomes" id="UP001323617"/>
    </source>
</evidence>
<keyword evidence="2" id="KW-1133">Transmembrane helix</keyword>
<feature type="region of interest" description="Disordered" evidence="1">
    <location>
        <begin position="1"/>
        <end position="26"/>
    </location>
</feature>
<feature type="transmembrane region" description="Helical" evidence="2">
    <location>
        <begin position="139"/>
        <end position="160"/>
    </location>
</feature>
<proteinExistence type="predicted"/>
<evidence type="ECO:0000256" key="1">
    <source>
        <dbReference type="SAM" id="MobiDB-lite"/>
    </source>
</evidence>
<dbReference type="RefSeq" id="XP_062797852.1">
    <property type="nucleotide sequence ID" value="XM_062940995.1"/>
</dbReference>
<keyword evidence="2" id="KW-0812">Transmembrane</keyword>
<accession>A0ABR0HUW6</accession>
<dbReference type="Proteomes" id="UP001323617">
    <property type="component" value="Unassembled WGS sequence"/>
</dbReference>
<feature type="transmembrane region" description="Helical" evidence="2">
    <location>
        <begin position="166"/>
        <end position="184"/>
    </location>
</feature>
<feature type="transmembrane region" description="Helical" evidence="2">
    <location>
        <begin position="103"/>
        <end position="127"/>
    </location>
</feature>
<organism evidence="3 4">
    <name type="scientific">Podospora pseudoanserina</name>
    <dbReference type="NCBI Taxonomy" id="2609844"/>
    <lineage>
        <taxon>Eukaryota</taxon>
        <taxon>Fungi</taxon>
        <taxon>Dikarya</taxon>
        <taxon>Ascomycota</taxon>
        <taxon>Pezizomycotina</taxon>
        <taxon>Sordariomycetes</taxon>
        <taxon>Sordariomycetidae</taxon>
        <taxon>Sordariales</taxon>
        <taxon>Podosporaceae</taxon>
        <taxon>Podospora</taxon>
    </lineage>
</organism>
<sequence>MDTKDQDSAQQQSSPLLPISNHPPPSRPRTPILLKLETILPLVTPAQPPETTPQETWDYPTSLRQLTALLLFTLQLLILITYHPSFLSLLPIPGPLSNHHCLLLADTIITCLAIIISSYVHFCIASLDCELLEQGWKPVYFYIMAADETVILLAAASSGLENVCSWGLFIVTVGSWYVGWRLGAVEVLSRRLFRAEGWEFGQGEGEEGGVCGWCRGIVYAFRITPLERNNIHFVLSSVGNGLLGLGRIITKDQDEATGRQ</sequence>